<comment type="caution">
    <text evidence="2">The sequence shown here is derived from an EMBL/GenBank/DDBJ whole genome shotgun (WGS) entry which is preliminary data.</text>
</comment>
<evidence type="ECO:0000313" key="2">
    <source>
        <dbReference type="EMBL" id="RAK25467.1"/>
    </source>
</evidence>
<dbReference type="EMBL" id="QLMJ01000033">
    <property type="protein sequence ID" value="RAK25467.1"/>
    <property type="molecule type" value="Genomic_DNA"/>
</dbReference>
<evidence type="ECO:0000256" key="1">
    <source>
        <dbReference type="SAM" id="MobiDB-lite"/>
    </source>
</evidence>
<proteinExistence type="predicted"/>
<name>A0A327YWT3_9ACTN</name>
<evidence type="ECO:0000313" key="3">
    <source>
        <dbReference type="Proteomes" id="UP000249341"/>
    </source>
</evidence>
<dbReference type="AlphaFoldDB" id="A0A327YWT3"/>
<gene>
    <name evidence="2" type="ORF">B0I29_1336</name>
</gene>
<reference evidence="2 3" key="1">
    <citation type="submission" date="2018-06" db="EMBL/GenBank/DDBJ databases">
        <title>Genomic Encyclopedia of Type Strains, Phase III (KMG-III): the genomes of soil and plant-associated and newly described type strains.</title>
        <authorList>
            <person name="Whitman W."/>
        </authorList>
    </citation>
    <scope>NUCLEOTIDE SEQUENCE [LARGE SCALE GENOMIC DNA]</scope>
    <source>
        <strain evidence="2 3">CGMCC 4.7090</strain>
    </source>
</reference>
<feature type="region of interest" description="Disordered" evidence="1">
    <location>
        <begin position="14"/>
        <end position="39"/>
    </location>
</feature>
<sequence>MGLIRWIFGRPKNSSYEASDAHKSMPEEPTRPSWEEPHREGVNDWFDEYRKRTGA</sequence>
<feature type="compositionally biased region" description="Basic and acidic residues" evidence="1">
    <location>
        <begin position="19"/>
        <end position="39"/>
    </location>
</feature>
<organism evidence="2 3">
    <name type="scientific">Actinoplanes lutulentus</name>
    <dbReference type="NCBI Taxonomy" id="1287878"/>
    <lineage>
        <taxon>Bacteria</taxon>
        <taxon>Bacillati</taxon>
        <taxon>Actinomycetota</taxon>
        <taxon>Actinomycetes</taxon>
        <taxon>Micromonosporales</taxon>
        <taxon>Micromonosporaceae</taxon>
        <taxon>Actinoplanes</taxon>
    </lineage>
</organism>
<keyword evidence="3" id="KW-1185">Reference proteome</keyword>
<protein>
    <submittedName>
        <fullName evidence="2">Uncharacterized protein</fullName>
    </submittedName>
</protein>
<accession>A0A327YWT3</accession>
<dbReference type="Proteomes" id="UP000249341">
    <property type="component" value="Unassembled WGS sequence"/>
</dbReference>